<evidence type="ECO:0000313" key="6">
    <source>
        <dbReference type="EMBL" id="MBK1698360.1"/>
    </source>
</evidence>
<evidence type="ECO:0000313" key="7">
    <source>
        <dbReference type="Proteomes" id="UP000778970"/>
    </source>
</evidence>
<dbReference type="PROSITE" id="PS01124">
    <property type="entry name" value="HTH_ARAC_FAMILY_2"/>
    <property type="match status" value="1"/>
</dbReference>
<dbReference type="SUPFAM" id="SSF52317">
    <property type="entry name" value="Class I glutamine amidotransferase-like"/>
    <property type="match status" value="1"/>
</dbReference>
<dbReference type="GO" id="GO:0043565">
    <property type="term" value="F:sequence-specific DNA binding"/>
    <property type="evidence" value="ECO:0007669"/>
    <property type="project" value="InterPro"/>
</dbReference>
<dbReference type="InterPro" id="IPR029062">
    <property type="entry name" value="Class_I_gatase-like"/>
</dbReference>
<dbReference type="InterPro" id="IPR002818">
    <property type="entry name" value="DJ-1/PfpI"/>
</dbReference>
<dbReference type="Pfam" id="PF12833">
    <property type="entry name" value="HTH_18"/>
    <property type="match status" value="1"/>
</dbReference>
<comment type="caution">
    <text evidence="6">The sequence shown here is derived from an EMBL/GenBank/DDBJ whole genome shotgun (WGS) entry which is preliminary data.</text>
</comment>
<evidence type="ECO:0000259" key="5">
    <source>
        <dbReference type="PROSITE" id="PS01124"/>
    </source>
</evidence>
<organism evidence="6 7">
    <name type="scientific">Rhodovibrio salinarum</name>
    <dbReference type="NCBI Taxonomy" id="1087"/>
    <lineage>
        <taxon>Bacteria</taxon>
        <taxon>Pseudomonadati</taxon>
        <taxon>Pseudomonadota</taxon>
        <taxon>Alphaproteobacteria</taxon>
        <taxon>Rhodospirillales</taxon>
        <taxon>Rhodovibrionaceae</taxon>
        <taxon>Rhodovibrio</taxon>
    </lineage>
</organism>
<keyword evidence="3" id="KW-0804">Transcription</keyword>
<evidence type="ECO:0000256" key="1">
    <source>
        <dbReference type="ARBA" id="ARBA00023015"/>
    </source>
</evidence>
<evidence type="ECO:0000256" key="4">
    <source>
        <dbReference type="SAM" id="MobiDB-lite"/>
    </source>
</evidence>
<dbReference type="EMBL" id="NRRE01000027">
    <property type="protein sequence ID" value="MBK1698360.1"/>
    <property type="molecule type" value="Genomic_DNA"/>
</dbReference>
<dbReference type="SUPFAM" id="SSF46689">
    <property type="entry name" value="Homeodomain-like"/>
    <property type="match status" value="2"/>
</dbReference>
<dbReference type="InterPro" id="IPR009057">
    <property type="entry name" value="Homeodomain-like_sf"/>
</dbReference>
<dbReference type="PANTHER" id="PTHR43130:SF3">
    <property type="entry name" value="HTH-TYPE TRANSCRIPTIONAL REGULATOR RV1931C"/>
    <property type="match status" value="1"/>
</dbReference>
<dbReference type="Proteomes" id="UP000778970">
    <property type="component" value="Unassembled WGS sequence"/>
</dbReference>
<name>A0A934QKR3_9PROT</name>
<feature type="region of interest" description="Disordered" evidence="4">
    <location>
        <begin position="316"/>
        <end position="364"/>
    </location>
</feature>
<gene>
    <name evidence="6" type="ORF">CKO21_14020</name>
</gene>
<reference evidence="6" key="1">
    <citation type="submission" date="2017-08" db="EMBL/GenBank/DDBJ databases">
        <authorList>
            <person name="Imhoff J.F."/>
            <person name="Rahn T."/>
            <person name="Kuenzel S."/>
            <person name="Neulinger S.C."/>
        </authorList>
    </citation>
    <scope>NUCLEOTIDE SEQUENCE</scope>
    <source>
        <strain evidence="6">DSM 9154</strain>
    </source>
</reference>
<dbReference type="PANTHER" id="PTHR43130">
    <property type="entry name" value="ARAC-FAMILY TRANSCRIPTIONAL REGULATOR"/>
    <property type="match status" value="1"/>
</dbReference>
<evidence type="ECO:0000256" key="2">
    <source>
        <dbReference type="ARBA" id="ARBA00023125"/>
    </source>
</evidence>
<feature type="compositionally biased region" description="Acidic residues" evidence="4">
    <location>
        <begin position="322"/>
        <end position="335"/>
    </location>
</feature>
<dbReference type="RefSeq" id="WP_081728593.1">
    <property type="nucleotide sequence ID" value="NZ_NRRE01000027.1"/>
</dbReference>
<keyword evidence="2" id="KW-0238">DNA-binding</keyword>
<dbReference type="Pfam" id="PF01965">
    <property type="entry name" value="DJ-1_PfpI"/>
    <property type="match status" value="1"/>
</dbReference>
<dbReference type="InterPro" id="IPR020449">
    <property type="entry name" value="Tscrpt_reg_AraC-type_HTH"/>
</dbReference>
<dbReference type="Gene3D" id="1.10.10.60">
    <property type="entry name" value="Homeodomain-like"/>
    <property type="match status" value="1"/>
</dbReference>
<evidence type="ECO:0000256" key="3">
    <source>
        <dbReference type="ARBA" id="ARBA00023163"/>
    </source>
</evidence>
<proteinExistence type="predicted"/>
<dbReference type="GO" id="GO:0003700">
    <property type="term" value="F:DNA-binding transcription factor activity"/>
    <property type="evidence" value="ECO:0007669"/>
    <property type="project" value="InterPro"/>
</dbReference>
<dbReference type="PROSITE" id="PS00041">
    <property type="entry name" value="HTH_ARAC_FAMILY_1"/>
    <property type="match status" value="1"/>
</dbReference>
<dbReference type="AlphaFoldDB" id="A0A934QKR3"/>
<dbReference type="InterPro" id="IPR018060">
    <property type="entry name" value="HTH_AraC"/>
</dbReference>
<dbReference type="CDD" id="cd03136">
    <property type="entry name" value="GATase1_AraC_ArgR_like"/>
    <property type="match status" value="1"/>
</dbReference>
<dbReference type="SMART" id="SM00342">
    <property type="entry name" value="HTH_ARAC"/>
    <property type="match status" value="1"/>
</dbReference>
<dbReference type="PRINTS" id="PR00032">
    <property type="entry name" value="HTHARAC"/>
</dbReference>
<keyword evidence="7" id="KW-1185">Reference proteome</keyword>
<accession>A0A934QKR3</accession>
<dbReference type="InterPro" id="IPR052158">
    <property type="entry name" value="INH-QAR"/>
</dbReference>
<dbReference type="InterPro" id="IPR018062">
    <property type="entry name" value="HTH_AraC-typ_CS"/>
</dbReference>
<reference evidence="6" key="2">
    <citation type="journal article" date="2020" name="Microorganisms">
        <title>Osmotic Adaptation and Compatible Solute Biosynthesis of Phototrophic Bacteria as Revealed from Genome Analyses.</title>
        <authorList>
            <person name="Imhoff J.F."/>
            <person name="Rahn T."/>
            <person name="Kunzel S."/>
            <person name="Keller A."/>
            <person name="Neulinger S.C."/>
        </authorList>
    </citation>
    <scope>NUCLEOTIDE SEQUENCE</scope>
    <source>
        <strain evidence="6">DSM 9154</strain>
    </source>
</reference>
<dbReference type="Gene3D" id="3.40.50.880">
    <property type="match status" value="1"/>
</dbReference>
<feature type="domain" description="HTH araC/xylS-type" evidence="5">
    <location>
        <begin position="222"/>
        <end position="320"/>
    </location>
</feature>
<sequence length="364" mass="40440">MLGTVPRELPQKIGFVVVPRFSMIGLMSAIETLRLANRLAGKTLYRWPLLTISGEPLAASNGFHLTPDGDLESGNDLQTVAVCAGIDAHKVTDKTLINWLRKLDRKGVDLGAIGTGSYVLARAGLLEGYNCTIHWEALAAFAEDFPELEVTTELFEIDRQRFTCAGGTAGIDMMLNMIAMQHGHELAARVADQFMHERIRDRHDHQRISLPARLGVRHPKLLSVIDLMEKHLEDPLSRADLARTSGLSTRQLERLFRKYLGRSPARYYLELRLNKARLLLLQTNMSVIDVALACGFVSASHFSKCYRDFFGRTPRKERGLPSEDEGGSAELDELDANQARAQVDKQANRKSGKQVGPQTPVAGK</sequence>
<keyword evidence="1" id="KW-0805">Transcription regulation</keyword>
<protein>
    <submittedName>
        <fullName evidence="6">GlxA family transcriptional regulator</fullName>
    </submittedName>
</protein>